<proteinExistence type="predicted"/>
<dbReference type="GO" id="GO:0003824">
    <property type="term" value="F:catalytic activity"/>
    <property type="evidence" value="ECO:0007669"/>
    <property type="project" value="UniProtKB-ARBA"/>
</dbReference>
<dbReference type="SMART" id="SM00912">
    <property type="entry name" value="Haemagg_act"/>
    <property type="match status" value="1"/>
</dbReference>
<evidence type="ECO:0000313" key="4">
    <source>
        <dbReference type="Proteomes" id="UP000490980"/>
    </source>
</evidence>
<dbReference type="SUPFAM" id="SSF51126">
    <property type="entry name" value="Pectin lyase-like"/>
    <property type="match status" value="1"/>
</dbReference>
<accession>A0A7X5UBE1</accession>
<dbReference type="RefSeq" id="WP_166949217.1">
    <property type="nucleotide sequence ID" value="NZ_JAARLZ010000006.1"/>
</dbReference>
<sequence length="4569" mass="451661">MKTNTDTNGRPQGARITGQVLLRAVPLAVALAAVGIPVVSWAQVVPDAAAGTHQPKMDSAANGVPVVDIVAPNAAGVSHNKYRRFDVDQRGLILNNSGSISRTQLGGYIAGNDNLKNGEASLILNEVTSGLPSSLRGYVEVGGKAAPVVIANPYGITCDGCGIINSQRFTLTTGTPVFGGSGSLDAFHVTGGSIAIGSGGLDTAAVDRTDLIARAVQVNGQIWAKDLSVIAGSNDAGYTDASVRAGQATGARTGVAIDVAALGGMYAEKIRLVGTEAGVGVVSSGVIAAQAGDLTLSSAGEVRLTGKTVAMNRLGLDAAGPVTLDGTFGTQTGDVLLTTQGALALHGSVIAANALSMRAYGDIEQSGRLNAGSGLTLATSGALRNSGVVYTGQAFDISTGTGLRNDGIIYAAGVGRASAGGALETTATSTLHAGNALSVDAGSASSLGVIDAGGALALASRGDTTLDGAVQAGGDLSLQGAGVLANRASVVSGGRLDAQAASIGNESTGVLSATGALAVTTAGALANQGSLYAGGDISLTAAALTQAATARIYGGGNVQALISGDTVNGGSLVGGNGLSLTTQGLVSTGELGTRQGDAALTSAGDMTLGGNTVIAGALRARSGGNLQQTGQLTAGSLDVDAVALSNTGSIYSRGDASVHTSNTLANSGSLYGDGSLMLNADGSVVNTGTLHGGNDVGVQARTIDSGKQIDAGRDMRLSADAIHTAGTVQAGRDLSLTTGGTLDNDAQVVAGRDIGVNAATLTNTGALSATNDLALTITGDVANNGRLYAGHALTVDANTVSLGASAAATGADTATLTLRGDLHNAGSLVAGTALNVTAAGLDSSGSLGSTLGTVGVTSTQGDVRLTGTTSGAGALIARSAQNLVVDGTLSGASLDMGAAGSMALAGSIYAAGTSAFNAMQSLTSTGTVYTDGDLSFHAGTTLDASGTIHSGTNLSASAGTLTSHGVLDAGQDLSLQAGTTTLGGTLQAGRDLALNATTTLTNGAQAIAGRDVALGAATIVNTGAVSATRALAVTGSGDLTNDGSLYAGANLSLRTNGLGQGANGQISAAQAIDLVLAGAFSSAGRLVAGQGLTVTAASLASTGQLGTLAGDVALTTTQGNLTLGGTTVSAGGLKATSAGDLAQTGSLSAKTLTLDASGAVQLSGSTYSDADATLKAGTNLTVDGTLSSATQATLSATQGVAVGTAGVVHAGGDLQIHAASIASQGTLDAGNDAILNAGSIDLSGRVQAARDARLSGDTMRNASTLVAARDVMLGSTHAANLANGAISAQRNLAVTVAQDVVNDGILYAGQLFTLDASSFAQGTQAQATGNTGLTITLNGALDSAGSIVGGNGVTIGAGSLRSTGQLGTTQGDVDLTTTQGDLTLAGTTVAAGNLHATSAGALAQTGSLSATAVDLSSAADLTLAGDTSSHAGMTLGTATALHNNGTVYAGKSLGVHAGGGFDNSGAVGAQEGATLDIGGAFTQTASATLQGNGPVSVVAGSIDSKGVLASAQDLQLTGHGNVALAGATQAGGMLRVDADGNMTNAGKLASGSAMTLTGTNIANAATGSLSTGDTLALAARGTLDNQGTIYAGKALTLGASAFNQGAAAQTYGADTLAIDVAGALQNAGNLVAAKGMDVRAGSVATTGMLGTQQGDIAILSRQGDLALGGTVSSAGRLDASTSAALHQSGQLAATSLSLTATGDLTTAGDIVVQDAALKSGGILSQNGTLGANGITLDATTLNNSGRTLSSGDLTVRAQTIGVDGILGAGVKQDGSLGTSGTLHTLAGKTLTAHGSLLAGGVLDVQADALDLSSGTQRAGSDATLLARVGDIDHTGGDLAIGGVLTAQTSGKLINRGANGHTARMQAGQLSLTTGSLDNGAGQLLQTGTATTSIKTTGVLDNTGGTIATNAAGLALRGTRLVNTGGNIQVAGTGLLDINVSQDVDNRQGTLTANGTTQVVAGGGIANDGGLINAHGGTSLSGASLSNTANGAISGSTLDVTVTGAVNNGGGLLQATSGATHVGAGSLTNAGGTVQAANGTVNLGITSTLDNGGGTIAAGAAAQLNAASLSNVSGVISGGTLGLQVGDAVNNSSGLLQSRGNLDLRTVNGLINNAGRIESNGATTLNAGSLANIGGRIANASAQVTQVATGGAIDNRGGTMGGQGDVNLTASSIGNSQAGTLVAAGNMTLSTGQLDNSNGTAYAGNTFTFNNGGATVYNAGGKITAGRQLNLSLLTLENSGGTVQAGIDGVGGVGNVALDIRNLVGQGTIVANNTLGMHLVGDYIQAAGSSIKANGGFNLTVGGQFVNNGSIQAVQGLSISAANITNSAGALLNSANTQLTTGGTITNAGSIQGDTVGLHAGTVNNTGTIMGGDVTVQAGTVINGADMGAQTGNAAYQSGTIAATRNVDIYTNYLLNRDAQVFSLGNINIAGAGRNGQGLFDTRAGQVDNYSGSIQAQGSILLAANQINNVRRVLQTDSHTLTQAEYDASEPLPIADYKHNINKVQEYETWTEYHTISQTTVVAASAQSQIVAGGNISLYGSVTNNTSTIAAAGFLAVNQAGAGGGTGMIAGNENVANQSLALGRTIQSVAVTHHIGCGWEPDLCQPTQEQESYTRRPDTDPSHYIHDNYNALPTVMSGSQGVSIGGVNVSNGGVTGDGRSVSNARLDPNAQAIGLSTANKGGAQAGGGIAIGAQVDPATGHAPQVLGGAGQPLAGVTLPTGGIYSVRAAGAGQSVAVDGGSASAPLAGASGGGSTVTVDGPTGDNLVRSTGGGQRVGVDGVDAGVLSATAGGASARAVGSMGNAYLTALLGHAPSSNYLIETNARFADYSQFISSDYLLDHLGVDPSRTMMRLGDGFYEQQLVTQQVTQLTGRAYLSDYSSGLAEYQALMNNASNVSKTMNLSVGVALTADQVSSLTQDIVWLVQQNVQGHDVLVPVVYLAGGSLGLTAQGAVIAGKDVTIDASGTLANDGLIRGQNRAVLSAQNLLNSGRISSDGLTALSATKDIVNTNGRIDGAGVALVAGGDIRSGNLTGIGARGMEGSSIVATQGLQVSAGHDLSLNSTAVSSGGNALLTAGHDLSLSGNGVSAGGNLTLMAGNNLSLASTVTTDTPYRWSSVTTTHADGIGLSAGNNLSLVAGNDLSLSGSKLTAGGDAMLQAGHDLNLGAVQTGNRWNTQTLGTQIDAGGSLGLSAGHDLTAQAATLKSGADMVLLAGHDLSLTATTDGSANHVTHQVSTLDAGGNLSIAAGNDALLQGTQLTAGKTVGLQAGNDLTLSAVTDSTSQTSSWKEGKKHITQSTTDETVRGVDVNAGAGVQMVAGHDLTLQAAGVKTAGDIALGAGHDLSLTTADETHTVVTDTKKKKSGLFSSKTTTTHDTSEQTLVKGATLVGDNIHLMAGNDLTAEGAAVKATGDIALAAGHDVNLLASEDTYNETHDKTVKKSGFVINRGLAPVQQGKKTVTNDETAQHVATGTLLSGDSISVAAGHDVLGEGAKIAGTHDVTIAAGNDLHLTTAVDRYSDSHDKSVTTTGYSRSGFNEVYGKVKDSRSEETQQVTHTGSVVGSSDGRVNLAAGGDLHLTGTDVISKAGTSIVGKNVTIDADTDTLDTRQSQKHSEGGISGGLGGGLYDLALDVRSSAMHAGRTDDDRLKALYAAKVAYDVKDGVNAVSQMGSITDAKSAAGATGINIQVGIGGSSSSSKTTTHDGSSYGSHIASGGTITIGAMGGDLTIVGAKVTGNNVALAATRDINLLSQVEDHSLKNDSKNSSGGVGVSFGSDGFGIYASASIGSGKAHGNGQTHAETTINADDRLTIISGNDTTIQGAQLKGQQVVANVGNNLTIRSEQDTDDFASKTMQAGGKVMVGLTQSGFVSGSAYFAQSKVDSHYSSVNEVSGIQAGSGGFQLDVGGNTHLVGGKIASEADASKNWLSTGTLTYEDLHNESKYKASQISFSGGSTVASNVAGAIGTAISAATPQHGNASSDTRSGIAEGTIVVRNDPGKDLSGLDRKPTLENEALKNTYDANKVADRQELTALAGYVGMRGVGDISLWMAKNAKTDDERAAWMDGGANKVILHGVVGAAMASLGGGEALGGALGGASGEAVSHVMQQYLYDHNVQPGSAEWNTYMQLGSAIVGGAVGGGNGANAALSGDRYNRQLHSDEANWIRNNAAKFASEQCGGCTPTPEQIEAATSRLGQQASKDVDFIWKSILPEGDDEAARSFLANSGATYTNEVGKPQAMFTTERGQFFAPAQNMQDVDRDFIGQYVRPGVSRPLGEGVAEESKKYAYLIGGTIKDDPWGLGKSVVIGLAGSIKDAVLHPITTGIEFKDGVVAGAQNIGEGFAAGFDDSAKRQLAAIYGQDVSSVMKTVAVLQAGAAVGGAIGAGKLAATGGTIAGKTITATAKEAGDLLEKAGGKEVLKDSVQEEMDALKRIGGNPNGPDLTGKVPNELYNTTAITGLKDGKLPGNPIGGLGTPREMPATLNPSGTAEDFAIRWFGDTPVNKLPINNCDGCWRAKDTDGAWVTYRPAGRASSSTTATTATVEINSEAIKRMNANSAGVDQVLKLKFPIKSEVVP</sequence>
<dbReference type="EMBL" id="JAARLZ010000006">
    <property type="protein sequence ID" value="NII07394.1"/>
    <property type="molecule type" value="Genomic_DNA"/>
</dbReference>
<dbReference type="NCBIfam" id="TIGR01731">
    <property type="entry name" value="fil_hemag_20aa"/>
    <property type="match status" value="31"/>
</dbReference>
<dbReference type="Proteomes" id="UP000490980">
    <property type="component" value="Unassembled WGS sequence"/>
</dbReference>
<dbReference type="Pfam" id="PF13332">
    <property type="entry name" value="Fil_haemagg_2"/>
    <property type="match status" value="4"/>
</dbReference>
<dbReference type="InterPro" id="IPR025157">
    <property type="entry name" value="Hemagglutinin_rpt"/>
</dbReference>
<evidence type="ECO:0000256" key="1">
    <source>
        <dbReference type="SAM" id="Phobius"/>
    </source>
</evidence>
<keyword evidence="4" id="KW-1185">Reference proteome</keyword>
<dbReference type="InterPro" id="IPR012334">
    <property type="entry name" value="Pectin_lyas_fold"/>
</dbReference>
<keyword evidence="1" id="KW-0812">Transmembrane</keyword>
<protein>
    <submittedName>
        <fullName evidence="3">Filamentous hemagglutinin N-terminal domain-containing protein</fullName>
    </submittedName>
</protein>
<organism evidence="3 4">
    <name type="scientific">Luteibacter anthropi</name>
    <dbReference type="NCBI Taxonomy" id="564369"/>
    <lineage>
        <taxon>Bacteria</taxon>
        <taxon>Pseudomonadati</taxon>
        <taxon>Pseudomonadota</taxon>
        <taxon>Gammaproteobacteria</taxon>
        <taxon>Lysobacterales</taxon>
        <taxon>Rhodanobacteraceae</taxon>
        <taxon>Luteibacter</taxon>
    </lineage>
</organism>
<keyword evidence="1" id="KW-1133">Transmembrane helix</keyword>
<dbReference type="Gene3D" id="2.160.20.10">
    <property type="entry name" value="Single-stranded right-handed beta-helix, Pectin lyase-like"/>
    <property type="match status" value="1"/>
</dbReference>
<dbReference type="InterPro" id="IPR010069">
    <property type="entry name" value="CdiA_FHA1_rpt"/>
</dbReference>
<feature type="domain" description="Filamentous haemagglutinin FhaB/tRNA nuclease CdiA-like TPS" evidence="2">
    <location>
        <begin position="61"/>
        <end position="181"/>
    </location>
</feature>
<dbReference type="InterPro" id="IPR011050">
    <property type="entry name" value="Pectin_lyase_fold/virulence"/>
</dbReference>
<evidence type="ECO:0000259" key="2">
    <source>
        <dbReference type="SMART" id="SM00912"/>
    </source>
</evidence>
<name>A0A7X5UBE1_9GAMM</name>
<dbReference type="Pfam" id="PF05594">
    <property type="entry name" value="Fil_haemagg"/>
    <property type="match status" value="21"/>
</dbReference>
<comment type="caution">
    <text evidence="3">The sequence shown here is derived from an EMBL/GenBank/DDBJ whole genome shotgun (WGS) entry which is preliminary data.</text>
</comment>
<keyword evidence="1" id="KW-0472">Membrane</keyword>
<dbReference type="InterPro" id="IPR008619">
    <property type="entry name" value="Filamentous_hemagglutn_rpt"/>
</dbReference>
<gene>
    <name evidence="3" type="ORF">HBF25_13475</name>
</gene>
<reference evidence="3 4" key="1">
    <citation type="submission" date="2020-03" db="EMBL/GenBank/DDBJ databases">
        <authorList>
            <person name="Lai Q."/>
        </authorList>
    </citation>
    <scope>NUCLEOTIDE SEQUENCE [LARGE SCALE GENOMIC DNA]</scope>
    <source>
        <strain evidence="3 4">CCUG 25036</strain>
    </source>
</reference>
<evidence type="ECO:0000313" key="3">
    <source>
        <dbReference type="EMBL" id="NII07394.1"/>
    </source>
</evidence>
<feature type="transmembrane region" description="Helical" evidence="1">
    <location>
        <begin position="20"/>
        <end position="42"/>
    </location>
</feature>
<dbReference type="NCBIfam" id="TIGR01901">
    <property type="entry name" value="adhes_NPXG"/>
    <property type="match status" value="1"/>
</dbReference>
<dbReference type="InterPro" id="IPR008638">
    <property type="entry name" value="FhaB/CdiA-like_TPS"/>
</dbReference>
<dbReference type="Pfam" id="PF05860">
    <property type="entry name" value="TPS"/>
    <property type="match status" value="1"/>
</dbReference>